<name>A0A7T8K861_CALRO</name>
<dbReference type="SUPFAM" id="SSF48425">
    <property type="entry name" value="Sec7 domain"/>
    <property type="match status" value="1"/>
</dbReference>
<reference evidence="4" key="1">
    <citation type="submission" date="2021-01" db="EMBL/GenBank/DDBJ databases">
        <title>Caligus Genome Assembly.</title>
        <authorList>
            <person name="Gallardo-Escarate C."/>
        </authorList>
    </citation>
    <scope>NUCLEOTIDE SEQUENCE [LARGE SCALE GENOMIC DNA]</scope>
</reference>
<sequence>EELENRSNVRYEQLMWLSNPRSHWAAIVIQRAYRAYRHRNKFRDLKSLDTLDALILQAAGATHSTTSGSTLKAIPESQNPERKSVFEEDRSKDELYLLGALPPPPRMFLDPPQTLEDEGTFENDDDEDIDDLPLPPPPLVPENDFPTPHESHHHDEEDDLPLPPPPFQPPILPAAHRGSTASSTSSSISSVDSGFPATPPPPPLSTSTNFIPMMSTSIMTKSPPKKAVRISESSFACSPILRPPTDDSLRKRQYRVGLNLFNQNPERNYVEYSPSAVARFLLRRKGISKKTLGDYLSTLGRPFNMAVLHCFVHEVDLTGFISTLRLEG</sequence>
<dbReference type="Gene3D" id="1.10.220.20">
    <property type="match status" value="1"/>
</dbReference>
<keyword evidence="4" id="KW-1185">Reference proteome</keyword>
<feature type="compositionally biased region" description="Low complexity" evidence="1">
    <location>
        <begin position="179"/>
        <end position="193"/>
    </location>
</feature>
<evidence type="ECO:0000313" key="4">
    <source>
        <dbReference type="Proteomes" id="UP000595437"/>
    </source>
</evidence>
<feature type="domain" description="SEC7" evidence="2">
    <location>
        <begin position="250"/>
        <end position="319"/>
    </location>
</feature>
<evidence type="ECO:0000313" key="3">
    <source>
        <dbReference type="EMBL" id="QQP48806.1"/>
    </source>
</evidence>
<gene>
    <name evidence="3" type="ORF">FKW44_009236</name>
</gene>
<accession>A0A7T8K861</accession>
<dbReference type="InterPro" id="IPR035999">
    <property type="entry name" value="Sec7_dom_sf"/>
</dbReference>
<feature type="compositionally biased region" description="Acidic residues" evidence="1">
    <location>
        <begin position="115"/>
        <end position="131"/>
    </location>
</feature>
<dbReference type="GO" id="GO:0005085">
    <property type="term" value="F:guanyl-nucleotide exchange factor activity"/>
    <property type="evidence" value="ECO:0007669"/>
    <property type="project" value="InterPro"/>
</dbReference>
<dbReference type="Gene3D" id="1.20.5.190">
    <property type="match status" value="1"/>
</dbReference>
<organism evidence="3 4">
    <name type="scientific">Caligus rogercresseyi</name>
    <name type="common">Sea louse</name>
    <dbReference type="NCBI Taxonomy" id="217165"/>
    <lineage>
        <taxon>Eukaryota</taxon>
        <taxon>Metazoa</taxon>
        <taxon>Ecdysozoa</taxon>
        <taxon>Arthropoda</taxon>
        <taxon>Crustacea</taxon>
        <taxon>Multicrustacea</taxon>
        <taxon>Hexanauplia</taxon>
        <taxon>Copepoda</taxon>
        <taxon>Siphonostomatoida</taxon>
        <taxon>Caligidae</taxon>
        <taxon>Caligus</taxon>
    </lineage>
</organism>
<feature type="non-terminal residue" evidence="3">
    <location>
        <position position="1"/>
    </location>
</feature>
<feature type="region of interest" description="Disordered" evidence="1">
    <location>
        <begin position="61"/>
        <end position="206"/>
    </location>
</feature>
<protein>
    <submittedName>
        <fullName evidence="3">Guanylnucleotide exchange factorlike</fullName>
    </submittedName>
</protein>
<proteinExistence type="predicted"/>
<dbReference type="Pfam" id="PF01369">
    <property type="entry name" value="Sec7"/>
    <property type="match status" value="1"/>
</dbReference>
<evidence type="ECO:0000259" key="2">
    <source>
        <dbReference type="Pfam" id="PF01369"/>
    </source>
</evidence>
<dbReference type="InterPro" id="IPR000904">
    <property type="entry name" value="Sec7_dom"/>
</dbReference>
<feature type="compositionally biased region" description="Pro residues" evidence="1">
    <location>
        <begin position="161"/>
        <end position="172"/>
    </location>
</feature>
<feature type="compositionally biased region" description="Basic and acidic residues" evidence="1">
    <location>
        <begin position="79"/>
        <end position="95"/>
    </location>
</feature>
<evidence type="ECO:0000256" key="1">
    <source>
        <dbReference type="SAM" id="MobiDB-lite"/>
    </source>
</evidence>
<dbReference type="PANTHER" id="PTHR10663">
    <property type="entry name" value="GUANYL-NUCLEOTIDE EXCHANGE FACTOR"/>
    <property type="match status" value="1"/>
</dbReference>
<dbReference type="PANTHER" id="PTHR10663:SF342">
    <property type="entry name" value="FI21420P1"/>
    <property type="match status" value="1"/>
</dbReference>
<dbReference type="EMBL" id="CP045895">
    <property type="protein sequence ID" value="QQP48806.1"/>
    <property type="molecule type" value="Genomic_DNA"/>
</dbReference>
<dbReference type="PROSITE" id="PS50096">
    <property type="entry name" value="IQ"/>
    <property type="match status" value="1"/>
</dbReference>
<dbReference type="Proteomes" id="UP000595437">
    <property type="component" value="Chromosome 6"/>
</dbReference>
<dbReference type="AlphaFoldDB" id="A0A7T8K861"/>
<dbReference type="GO" id="GO:0030036">
    <property type="term" value="P:actin cytoskeleton organization"/>
    <property type="evidence" value="ECO:0007669"/>
    <property type="project" value="TreeGrafter"/>
</dbReference>
<dbReference type="GO" id="GO:0032012">
    <property type="term" value="P:regulation of ARF protein signal transduction"/>
    <property type="evidence" value="ECO:0007669"/>
    <property type="project" value="InterPro"/>
</dbReference>
<dbReference type="OrthoDB" id="430364at2759"/>
<feature type="compositionally biased region" description="Low complexity" evidence="1">
    <location>
        <begin position="61"/>
        <end position="70"/>
    </location>
</feature>